<dbReference type="InterPro" id="IPR044663">
    <property type="entry name" value="CAD1/NSL1-like"/>
</dbReference>
<dbReference type="EMBL" id="QGKW02001660">
    <property type="protein sequence ID" value="KAF2578597.1"/>
    <property type="molecule type" value="Genomic_DNA"/>
</dbReference>
<dbReference type="GO" id="GO:2000031">
    <property type="term" value="P:regulation of salicylic acid mediated signaling pathway"/>
    <property type="evidence" value="ECO:0007669"/>
    <property type="project" value="InterPro"/>
</dbReference>
<dbReference type="GO" id="GO:0009626">
    <property type="term" value="P:plant-type hypersensitive response"/>
    <property type="evidence" value="ECO:0007669"/>
    <property type="project" value="TreeGrafter"/>
</dbReference>
<reference evidence="1" key="1">
    <citation type="submission" date="2019-12" db="EMBL/GenBank/DDBJ databases">
        <title>Genome sequencing and annotation of Brassica cretica.</title>
        <authorList>
            <person name="Studholme D.J."/>
            <person name="Sarris P.F."/>
        </authorList>
    </citation>
    <scope>NUCLEOTIDE SEQUENCE</scope>
    <source>
        <strain evidence="1">PFS-001/15</strain>
        <tissue evidence="1">Leaf</tissue>
    </source>
</reference>
<organism evidence="1 2">
    <name type="scientific">Brassica cretica</name>
    <name type="common">Mustard</name>
    <dbReference type="NCBI Taxonomy" id="69181"/>
    <lineage>
        <taxon>Eukaryota</taxon>
        <taxon>Viridiplantae</taxon>
        <taxon>Streptophyta</taxon>
        <taxon>Embryophyta</taxon>
        <taxon>Tracheophyta</taxon>
        <taxon>Spermatophyta</taxon>
        <taxon>Magnoliopsida</taxon>
        <taxon>eudicotyledons</taxon>
        <taxon>Gunneridae</taxon>
        <taxon>Pentapetalae</taxon>
        <taxon>rosids</taxon>
        <taxon>malvids</taxon>
        <taxon>Brassicales</taxon>
        <taxon>Brassicaceae</taxon>
        <taxon>Brassiceae</taxon>
        <taxon>Brassica</taxon>
    </lineage>
</organism>
<dbReference type="PANTHER" id="PTHR33199">
    <property type="entry name" value="MACPF DOMAIN-CONTAINING PROTEIN CAD1"/>
    <property type="match status" value="1"/>
</dbReference>
<evidence type="ECO:0000313" key="1">
    <source>
        <dbReference type="EMBL" id="KAF2578597.1"/>
    </source>
</evidence>
<sequence>MENRKGGNFSVPSSEALTTTLRNAIQALGRGFDVTSDVRLLYCKGAPGSRLVHIEEGQNRDLELSDGFFLSNVPVDIECS</sequence>
<name>A0A8S9JBJ0_BRACR</name>
<comment type="caution">
    <text evidence="1">The sequence shown here is derived from an EMBL/GenBank/DDBJ whole genome shotgun (WGS) entry which is preliminary data.</text>
</comment>
<protein>
    <submittedName>
        <fullName evidence="1">Uncharacterized protein</fullName>
    </submittedName>
</protein>
<gene>
    <name evidence="1" type="ORF">F2Q68_00005801</name>
</gene>
<proteinExistence type="predicted"/>
<dbReference type="PANTHER" id="PTHR33199:SF3">
    <property type="entry name" value="MACPF DOMAIN-CONTAINING PROTEIN CAD1"/>
    <property type="match status" value="1"/>
</dbReference>
<dbReference type="AlphaFoldDB" id="A0A8S9JBJ0"/>
<dbReference type="Proteomes" id="UP000712281">
    <property type="component" value="Unassembled WGS sequence"/>
</dbReference>
<evidence type="ECO:0000313" key="2">
    <source>
        <dbReference type="Proteomes" id="UP000712281"/>
    </source>
</evidence>
<dbReference type="GO" id="GO:0005886">
    <property type="term" value="C:plasma membrane"/>
    <property type="evidence" value="ECO:0007669"/>
    <property type="project" value="TreeGrafter"/>
</dbReference>
<accession>A0A8S9JBJ0</accession>